<keyword evidence="4" id="KW-1185">Reference proteome</keyword>
<gene>
    <name evidence="3" type="ORF">ACCUM_3684</name>
</gene>
<feature type="signal peptide" evidence="2">
    <location>
        <begin position="1"/>
        <end position="25"/>
    </location>
</feature>
<dbReference type="RefSeq" id="WP_138679138.1">
    <property type="nucleotide sequence ID" value="NZ_SWAD01000169.1"/>
</dbReference>
<evidence type="ECO:0000313" key="3">
    <source>
        <dbReference type="EMBL" id="TMQ74662.1"/>
    </source>
</evidence>
<comment type="caution">
    <text evidence="3">The sequence shown here is derived from an EMBL/GenBank/DDBJ whole genome shotgun (WGS) entry which is preliminary data.</text>
</comment>
<dbReference type="AlphaFoldDB" id="A0A5S4EH91"/>
<protein>
    <submittedName>
        <fullName evidence="3">Putative outer membrane lipoprotein</fullName>
    </submittedName>
</protein>
<feature type="compositionally biased region" description="Pro residues" evidence="1">
    <location>
        <begin position="139"/>
        <end position="148"/>
    </location>
</feature>
<feature type="chain" id="PRO_5024341317" evidence="2">
    <location>
        <begin position="26"/>
        <end position="261"/>
    </location>
</feature>
<accession>A0A5S4EH91</accession>
<reference evidence="3 4" key="1">
    <citation type="submission" date="2019-04" db="EMBL/GenBank/DDBJ databases">
        <title>A novel phosphate-accumulating bacterium identified in bioreactor for phosphate removal from wastewater.</title>
        <authorList>
            <person name="Kotlyarov R.Y."/>
            <person name="Beletsky A.V."/>
            <person name="Kallistova A.Y."/>
            <person name="Dorofeev A.G."/>
            <person name="Nikolaev Y.Y."/>
            <person name="Pimenov N.V."/>
            <person name="Ravin N.V."/>
            <person name="Mardanov A.V."/>
        </authorList>
    </citation>
    <scope>NUCLEOTIDE SEQUENCE [LARGE SCALE GENOMIC DNA]</scope>
    <source>
        <strain evidence="3 4">Bin19</strain>
    </source>
</reference>
<dbReference type="InterPro" id="IPR011727">
    <property type="entry name" value="CHP02117"/>
</dbReference>
<evidence type="ECO:0000313" key="4">
    <source>
        <dbReference type="Proteomes" id="UP000306324"/>
    </source>
</evidence>
<evidence type="ECO:0000256" key="2">
    <source>
        <dbReference type="SAM" id="SignalP"/>
    </source>
</evidence>
<dbReference type="EMBL" id="SWAD01000169">
    <property type="protein sequence ID" value="TMQ74662.1"/>
    <property type="molecule type" value="Genomic_DNA"/>
</dbReference>
<keyword evidence="2" id="KW-0732">Signal</keyword>
<evidence type="ECO:0000256" key="1">
    <source>
        <dbReference type="SAM" id="MobiDB-lite"/>
    </source>
</evidence>
<dbReference type="OrthoDB" id="211174at2"/>
<organism evidence="3 4">
    <name type="scientific">Candidatus Accumulibacter phosphatis</name>
    <dbReference type="NCBI Taxonomy" id="327160"/>
    <lineage>
        <taxon>Bacteria</taxon>
        <taxon>Pseudomonadati</taxon>
        <taxon>Pseudomonadota</taxon>
        <taxon>Betaproteobacteria</taxon>
        <taxon>Candidatus Accumulibacter</taxon>
    </lineage>
</organism>
<sequence length="261" mass="28030">MHSLRLFVFLALLLVLAGCAASASAPIAGSGAQHENVGWVHVVADGGHTGIVVRQADMPHGLWPERADFPDAERFEIGWGDYDFYQSDNPGSWTTFKAAFLPTASVLHVVGFRGTAVEYFTGHYSGARDRPETTAAIPAAPPRTPPLPASEGEFARRESGPEGIELVAIALPPGGIDALARYIHDAHLRDGAAPTAPLRAGRYGNSRFYPGRETFHLLRTCNVWTARALRAAGVPVDDAITREGLMAQLRVLGRNNRTAAD</sequence>
<dbReference type="PROSITE" id="PS51257">
    <property type="entry name" value="PROKAR_LIPOPROTEIN"/>
    <property type="match status" value="1"/>
</dbReference>
<dbReference type="Pfam" id="PF09601">
    <property type="entry name" value="DUF2459"/>
    <property type="match status" value="2"/>
</dbReference>
<keyword evidence="3" id="KW-0449">Lipoprotein</keyword>
<proteinExistence type="predicted"/>
<name>A0A5S4EH91_9PROT</name>
<dbReference type="Proteomes" id="UP000306324">
    <property type="component" value="Unassembled WGS sequence"/>
</dbReference>
<feature type="region of interest" description="Disordered" evidence="1">
    <location>
        <begin position="135"/>
        <end position="154"/>
    </location>
</feature>